<dbReference type="Gene3D" id="3.40.630.30">
    <property type="match status" value="1"/>
</dbReference>
<dbReference type="AlphaFoldDB" id="A0A4R5F591"/>
<dbReference type="OrthoDB" id="9811523at2"/>
<protein>
    <submittedName>
        <fullName evidence="2">N-acetyltransferase</fullName>
    </submittedName>
</protein>
<dbReference type="InterPro" id="IPR016181">
    <property type="entry name" value="Acyl_CoA_acyltransferase"/>
</dbReference>
<sequence length="174" mass="20231">MIKLETFNETDFDRLINWAVSEEMLVQFSGPIFKFPLTKEQLEKYLTEKRSITFKVVDRESGEIIGHSEIYHSENGVAKLCRILIGDESFRGKGIGEKIINKLVEYCFEKLEAEKVELNVYDWNKSAIRCYEKSGFEINPNKLSQIEVKGSIWISLNMILDKSKWKNKTKKPNG</sequence>
<organism evidence="2 3">
    <name type="scientific">Flavobacterium rhamnosiphilum</name>
    <dbReference type="NCBI Taxonomy" id="2541724"/>
    <lineage>
        <taxon>Bacteria</taxon>
        <taxon>Pseudomonadati</taxon>
        <taxon>Bacteroidota</taxon>
        <taxon>Flavobacteriia</taxon>
        <taxon>Flavobacteriales</taxon>
        <taxon>Flavobacteriaceae</taxon>
        <taxon>Flavobacterium</taxon>
    </lineage>
</organism>
<accession>A0A4R5F591</accession>
<proteinExistence type="predicted"/>
<reference evidence="2 3" key="1">
    <citation type="submission" date="2019-03" db="EMBL/GenBank/DDBJ databases">
        <title>Novel species of Flavobacterium.</title>
        <authorList>
            <person name="Liu Q."/>
            <person name="Xin Y.-H."/>
        </authorList>
    </citation>
    <scope>NUCLEOTIDE SEQUENCE [LARGE SCALE GENOMIC DNA]</scope>
    <source>
        <strain evidence="2 3">LB3P52</strain>
    </source>
</reference>
<dbReference type="GO" id="GO:0016747">
    <property type="term" value="F:acyltransferase activity, transferring groups other than amino-acyl groups"/>
    <property type="evidence" value="ECO:0007669"/>
    <property type="project" value="InterPro"/>
</dbReference>
<dbReference type="PANTHER" id="PTHR43415">
    <property type="entry name" value="SPERMIDINE N(1)-ACETYLTRANSFERASE"/>
    <property type="match status" value="1"/>
</dbReference>
<feature type="domain" description="N-acetyltransferase" evidence="1">
    <location>
        <begin position="2"/>
        <end position="159"/>
    </location>
</feature>
<evidence type="ECO:0000259" key="1">
    <source>
        <dbReference type="PROSITE" id="PS51186"/>
    </source>
</evidence>
<dbReference type="Pfam" id="PF13302">
    <property type="entry name" value="Acetyltransf_3"/>
    <property type="match status" value="1"/>
</dbReference>
<comment type="caution">
    <text evidence="2">The sequence shown here is derived from an EMBL/GenBank/DDBJ whole genome shotgun (WGS) entry which is preliminary data.</text>
</comment>
<dbReference type="PANTHER" id="PTHR43415:SF5">
    <property type="entry name" value="ACETYLTRANSFERASE"/>
    <property type="match status" value="1"/>
</dbReference>
<dbReference type="Proteomes" id="UP000294814">
    <property type="component" value="Unassembled WGS sequence"/>
</dbReference>
<keyword evidence="2" id="KW-0808">Transferase</keyword>
<evidence type="ECO:0000313" key="3">
    <source>
        <dbReference type="Proteomes" id="UP000294814"/>
    </source>
</evidence>
<dbReference type="PROSITE" id="PS51186">
    <property type="entry name" value="GNAT"/>
    <property type="match status" value="1"/>
</dbReference>
<dbReference type="CDD" id="cd04301">
    <property type="entry name" value="NAT_SF"/>
    <property type="match status" value="1"/>
</dbReference>
<name>A0A4R5F591_9FLAO</name>
<dbReference type="RefSeq" id="WP_131916829.1">
    <property type="nucleotide sequence ID" value="NZ_SMLG01000010.1"/>
</dbReference>
<gene>
    <name evidence="2" type="ORF">E0I26_12650</name>
</gene>
<dbReference type="SUPFAM" id="SSF55729">
    <property type="entry name" value="Acyl-CoA N-acyltransferases (Nat)"/>
    <property type="match status" value="1"/>
</dbReference>
<dbReference type="EMBL" id="SMLG01000010">
    <property type="protein sequence ID" value="TDE42707.1"/>
    <property type="molecule type" value="Genomic_DNA"/>
</dbReference>
<dbReference type="InterPro" id="IPR000182">
    <property type="entry name" value="GNAT_dom"/>
</dbReference>
<keyword evidence="3" id="KW-1185">Reference proteome</keyword>
<evidence type="ECO:0000313" key="2">
    <source>
        <dbReference type="EMBL" id="TDE42707.1"/>
    </source>
</evidence>